<dbReference type="Proteomes" id="UP000198287">
    <property type="component" value="Unassembled WGS sequence"/>
</dbReference>
<dbReference type="AlphaFoldDB" id="A0A226D2W3"/>
<evidence type="ECO:0000313" key="4">
    <source>
        <dbReference type="Proteomes" id="UP000198287"/>
    </source>
</evidence>
<comment type="caution">
    <text evidence="3">The sequence shown here is derived from an EMBL/GenBank/DDBJ whole genome shotgun (WGS) entry which is preliminary data.</text>
</comment>
<sequence length="598" mass="68285">MHLLTIFFATFLTRESFCVIVEEIKPHFYSIPIPFNCVFHIKLFSSSQTIIDTLETLLLVNSHNRIPWTSQSSSAPDLAPVRNSIHFRAKCVLHILLRPSDQGWLRMANYMSANHYTYESELRSNYIVILNRSPTVADIFSGLLKWPVRVLFCHMDRFKHAATWFYFCAYCIPPIIEVPANSASHMFSLGPQSYSSLWRRNIEIYSNWPRTLTHAHAKSCPTAREMKARCAHNVNMLQSVASHNNVNVLHTSNDISRNLFGYIYSDVYFVPNDVFSYENTDSVHFIGIKGWSIVYCDLTRRATSIQFSAWVEAFEPAIFYGLLISGSFIVLLSLKDGTMIGGIFNVVSAILKQNVSKNGALLVIFSFMIIFLSSQYENDLTSKLIVKEELKPLETLKQLVDSGFQLVDIKQHGGVDQLDSWSSYYQDFKQSKILDKLNTSILVVDMGEPDVVGEKYLGRNKRALIVRVLRESYSDYVAKRLSIRLAGKCFRMEGKLNLQAHFCKFFVHIMKNMRESMTHLIEGGFERYWLGLDVLADLQILAHLKKAETVVGEEFISLINLIPLFAMYGGLVGFGILGFIGEIAFHKFCLCAYVLFLK</sequence>
<keyword evidence="1" id="KW-0472">Membrane</keyword>
<keyword evidence="2" id="KW-0732">Signal</keyword>
<dbReference type="EMBL" id="LNIX01000038">
    <property type="protein sequence ID" value="OXA39559.1"/>
    <property type="molecule type" value="Genomic_DNA"/>
</dbReference>
<organism evidence="3 4">
    <name type="scientific">Folsomia candida</name>
    <name type="common">Springtail</name>
    <dbReference type="NCBI Taxonomy" id="158441"/>
    <lineage>
        <taxon>Eukaryota</taxon>
        <taxon>Metazoa</taxon>
        <taxon>Ecdysozoa</taxon>
        <taxon>Arthropoda</taxon>
        <taxon>Hexapoda</taxon>
        <taxon>Collembola</taxon>
        <taxon>Entomobryomorpha</taxon>
        <taxon>Isotomoidea</taxon>
        <taxon>Isotomidae</taxon>
        <taxon>Proisotominae</taxon>
        <taxon>Folsomia</taxon>
    </lineage>
</organism>
<feature type="transmembrane region" description="Helical" evidence="1">
    <location>
        <begin position="317"/>
        <end position="334"/>
    </location>
</feature>
<evidence type="ECO:0000313" key="3">
    <source>
        <dbReference type="EMBL" id="OXA39559.1"/>
    </source>
</evidence>
<feature type="transmembrane region" description="Helical" evidence="1">
    <location>
        <begin position="565"/>
        <end position="596"/>
    </location>
</feature>
<proteinExistence type="predicted"/>
<keyword evidence="4" id="KW-1185">Reference proteome</keyword>
<accession>A0A226D2W3</accession>
<feature type="signal peptide" evidence="2">
    <location>
        <begin position="1"/>
        <end position="18"/>
    </location>
</feature>
<name>A0A226D2W3_FOLCA</name>
<keyword evidence="1" id="KW-0812">Transmembrane</keyword>
<reference evidence="3 4" key="1">
    <citation type="submission" date="2015-12" db="EMBL/GenBank/DDBJ databases">
        <title>The genome of Folsomia candida.</title>
        <authorList>
            <person name="Faddeeva A."/>
            <person name="Derks M.F."/>
            <person name="Anvar Y."/>
            <person name="Smit S."/>
            <person name="Van Straalen N."/>
            <person name="Roelofs D."/>
        </authorList>
    </citation>
    <scope>NUCLEOTIDE SEQUENCE [LARGE SCALE GENOMIC DNA]</scope>
    <source>
        <strain evidence="3 4">VU population</strain>
        <tissue evidence="3">Whole body</tissue>
    </source>
</reference>
<feature type="chain" id="PRO_5012917549" evidence="2">
    <location>
        <begin position="19"/>
        <end position="598"/>
    </location>
</feature>
<gene>
    <name evidence="3" type="ORF">Fcan01_25705</name>
</gene>
<evidence type="ECO:0000256" key="2">
    <source>
        <dbReference type="SAM" id="SignalP"/>
    </source>
</evidence>
<keyword evidence="1" id="KW-1133">Transmembrane helix</keyword>
<evidence type="ECO:0000256" key="1">
    <source>
        <dbReference type="SAM" id="Phobius"/>
    </source>
</evidence>
<protein>
    <submittedName>
        <fullName evidence="3">Uncharacterized protein</fullName>
    </submittedName>
</protein>
<feature type="transmembrane region" description="Helical" evidence="1">
    <location>
        <begin position="355"/>
        <end position="373"/>
    </location>
</feature>